<feature type="region of interest" description="Disordered" evidence="1">
    <location>
        <begin position="121"/>
        <end position="149"/>
    </location>
</feature>
<name>A0A0M9G6L2_LEPPY</name>
<proteinExistence type="predicted"/>
<dbReference type="RefSeq" id="XP_015661778.1">
    <property type="nucleotide sequence ID" value="XM_015800176.1"/>
</dbReference>
<dbReference type="AlphaFoldDB" id="A0A0M9G6L2"/>
<comment type="caution">
    <text evidence="2">The sequence shown here is derived from an EMBL/GenBank/DDBJ whole genome shotgun (WGS) entry which is preliminary data.</text>
</comment>
<dbReference type="VEuPathDB" id="TriTrypDB:LpyrH10_04_5430"/>
<gene>
    <name evidence="2" type="ORF">ABB37_02993</name>
</gene>
<dbReference type="GeneID" id="26903284"/>
<sequence>MSSSYATNGGPAGSTGGAVVPANYLRLKRHRRTIFLYCDFQHDTVQAIKERIEKLTSRTFYTMCLYIGNQRLDDESTLYNAGVCDDGTELWVVYSKGKTEEGEPIWEDVSEAMTTTVAVPVAAPGDEEPQGTSQPSAGGEGEAIPSTAV</sequence>
<dbReference type="CDD" id="cd17039">
    <property type="entry name" value="Ubl_ubiquitin_like"/>
    <property type="match status" value="1"/>
</dbReference>
<evidence type="ECO:0000313" key="2">
    <source>
        <dbReference type="EMBL" id="KPA83339.1"/>
    </source>
</evidence>
<dbReference type="OMA" id="LYCDFQH"/>
<dbReference type="OrthoDB" id="263618at2759"/>
<dbReference type="Proteomes" id="UP000037923">
    <property type="component" value="Unassembled WGS sequence"/>
</dbReference>
<keyword evidence="3" id="KW-1185">Reference proteome</keyword>
<reference evidence="2 3" key="1">
    <citation type="submission" date="2015-07" db="EMBL/GenBank/DDBJ databases">
        <title>High-quality genome of monoxenous trypanosomatid Leptomonas pyrrhocoris.</title>
        <authorList>
            <person name="Flegontov P."/>
            <person name="Butenko A."/>
            <person name="Firsov S."/>
            <person name="Vlcek C."/>
            <person name="Logacheva M.D."/>
            <person name="Field M."/>
            <person name="Filatov D."/>
            <person name="Flegontova O."/>
            <person name="Gerasimov E."/>
            <person name="Jackson A.P."/>
            <person name="Kelly S."/>
            <person name="Opperdoes F."/>
            <person name="O'Reilly A."/>
            <person name="Votypka J."/>
            <person name="Yurchenko V."/>
            <person name="Lukes J."/>
        </authorList>
    </citation>
    <scope>NUCLEOTIDE SEQUENCE [LARGE SCALE GENOMIC DNA]</scope>
    <source>
        <strain evidence="2">H10</strain>
    </source>
</reference>
<accession>A0A0M9G6L2</accession>
<protein>
    <recommendedName>
        <fullName evidence="4">Ubiquitin-like domain-containing protein</fullName>
    </recommendedName>
</protein>
<evidence type="ECO:0008006" key="4">
    <source>
        <dbReference type="Google" id="ProtNLM"/>
    </source>
</evidence>
<dbReference type="EMBL" id="LGTL01000004">
    <property type="protein sequence ID" value="KPA83339.1"/>
    <property type="molecule type" value="Genomic_DNA"/>
</dbReference>
<evidence type="ECO:0000313" key="3">
    <source>
        <dbReference type="Proteomes" id="UP000037923"/>
    </source>
</evidence>
<dbReference type="InterPro" id="IPR029071">
    <property type="entry name" value="Ubiquitin-like_domsf"/>
</dbReference>
<organism evidence="2 3">
    <name type="scientific">Leptomonas pyrrhocoris</name>
    <name type="common">Firebug parasite</name>
    <dbReference type="NCBI Taxonomy" id="157538"/>
    <lineage>
        <taxon>Eukaryota</taxon>
        <taxon>Discoba</taxon>
        <taxon>Euglenozoa</taxon>
        <taxon>Kinetoplastea</taxon>
        <taxon>Metakinetoplastina</taxon>
        <taxon>Trypanosomatida</taxon>
        <taxon>Trypanosomatidae</taxon>
        <taxon>Leishmaniinae</taxon>
        <taxon>Leptomonas</taxon>
    </lineage>
</organism>
<dbReference type="SUPFAM" id="SSF54236">
    <property type="entry name" value="Ubiquitin-like"/>
    <property type="match status" value="1"/>
</dbReference>
<evidence type="ECO:0000256" key="1">
    <source>
        <dbReference type="SAM" id="MobiDB-lite"/>
    </source>
</evidence>
<dbReference type="Gene3D" id="3.10.20.90">
    <property type="entry name" value="Phosphatidylinositol 3-kinase Catalytic Subunit, Chain A, domain 1"/>
    <property type="match status" value="1"/>
</dbReference>